<gene>
    <name evidence="1" type="ORF">TRIATDRAFT_307419</name>
</gene>
<dbReference type="GeneID" id="25782704"/>
<name>G9NRI9_HYPAI</name>
<accession>G9NRI9</accession>
<dbReference type="AlphaFoldDB" id="G9NRI9"/>
<dbReference type="HOGENOM" id="CLU_2849982_0_0_1"/>
<evidence type="ECO:0000313" key="2">
    <source>
        <dbReference type="Proteomes" id="UP000005426"/>
    </source>
</evidence>
<dbReference type="Proteomes" id="UP000005426">
    <property type="component" value="Unassembled WGS sequence"/>
</dbReference>
<sequence length="65" mass="7519">MPPDSDPLCELGRMTEESALYQVDDEIATYSCHIDSILLLGKIDIVARYYLNRRISRDIESKTRQ</sequence>
<proteinExistence type="predicted"/>
<organism evidence="1 2">
    <name type="scientific">Hypocrea atroviridis (strain ATCC 20476 / IMI 206040)</name>
    <name type="common">Trichoderma atroviride</name>
    <dbReference type="NCBI Taxonomy" id="452589"/>
    <lineage>
        <taxon>Eukaryota</taxon>
        <taxon>Fungi</taxon>
        <taxon>Dikarya</taxon>
        <taxon>Ascomycota</taxon>
        <taxon>Pezizomycotina</taxon>
        <taxon>Sordariomycetes</taxon>
        <taxon>Hypocreomycetidae</taxon>
        <taxon>Hypocreales</taxon>
        <taxon>Hypocreaceae</taxon>
        <taxon>Trichoderma</taxon>
    </lineage>
</organism>
<evidence type="ECO:0000313" key="1">
    <source>
        <dbReference type="EMBL" id="EHK46622.1"/>
    </source>
</evidence>
<reference evidence="1 2" key="1">
    <citation type="journal article" date="2011" name="Genome Biol.">
        <title>Comparative genome sequence analysis underscores mycoparasitism as the ancestral life style of Trichoderma.</title>
        <authorList>
            <person name="Kubicek C.P."/>
            <person name="Herrera-Estrella A."/>
            <person name="Seidl-Seiboth V."/>
            <person name="Martinez D.A."/>
            <person name="Druzhinina I.S."/>
            <person name="Thon M."/>
            <person name="Zeilinger S."/>
            <person name="Casas-Flores S."/>
            <person name="Horwitz B.A."/>
            <person name="Mukherjee P.K."/>
            <person name="Mukherjee M."/>
            <person name="Kredics L."/>
            <person name="Alcaraz L.D."/>
            <person name="Aerts A."/>
            <person name="Antal Z."/>
            <person name="Atanasova L."/>
            <person name="Cervantes-Badillo M.G."/>
            <person name="Challacombe J."/>
            <person name="Chertkov O."/>
            <person name="McCluskey K."/>
            <person name="Coulpier F."/>
            <person name="Deshpande N."/>
            <person name="von Doehren H."/>
            <person name="Ebbole D.J."/>
            <person name="Esquivel-Naranjo E.U."/>
            <person name="Fekete E."/>
            <person name="Flipphi M."/>
            <person name="Glaser F."/>
            <person name="Gomez-Rodriguez E.Y."/>
            <person name="Gruber S."/>
            <person name="Han C."/>
            <person name="Henrissat B."/>
            <person name="Hermosa R."/>
            <person name="Hernandez-Onate M."/>
            <person name="Karaffa L."/>
            <person name="Kosti I."/>
            <person name="Le Crom S."/>
            <person name="Lindquist E."/>
            <person name="Lucas S."/>
            <person name="Luebeck M."/>
            <person name="Luebeck P.S."/>
            <person name="Margeot A."/>
            <person name="Metz B."/>
            <person name="Misra M."/>
            <person name="Nevalainen H."/>
            <person name="Omann M."/>
            <person name="Packer N."/>
            <person name="Perrone G."/>
            <person name="Uresti-Rivera E.E."/>
            <person name="Salamov A."/>
            <person name="Schmoll M."/>
            <person name="Seiboth B."/>
            <person name="Shapiro H."/>
            <person name="Sukno S."/>
            <person name="Tamayo-Ramos J.A."/>
            <person name="Tisch D."/>
            <person name="Wiest A."/>
            <person name="Wilkinson H.H."/>
            <person name="Zhang M."/>
            <person name="Coutinho P.M."/>
            <person name="Kenerley C.M."/>
            <person name="Monte E."/>
            <person name="Baker S.E."/>
            <person name="Grigoriev I.V."/>
        </authorList>
    </citation>
    <scope>NUCLEOTIDE SEQUENCE [LARGE SCALE GENOMIC DNA]</scope>
    <source>
        <strain evidence="2">ATCC 20476 / IMI 206040</strain>
    </source>
</reference>
<keyword evidence="2" id="KW-1185">Reference proteome</keyword>
<dbReference type="KEGG" id="tatv:25782704"/>
<protein>
    <submittedName>
        <fullName evidence="1">Uncharacterized protein</fullName>
    </submittedName>
</protein>
<dbReference type="EMBL" id="ABDG02000022">
    <property type="protein sequence ID" value="EHK46622.1"/>
    <property type="molecule type" value="Genomic_DNA"/>
</dbReference>
<comment type="caution">
    <text evidence="1">The sequence shown here is derived from an EMBL/GenBank/DDBJ whole genome shotgun (WGS) entry which is preliminary data.</text>
</comment>